<dbReference type="OrthoDB" id="98274at2157"/>
<evidence type="ECO:0000313" key="3">
    <source>
        <dbReference type="Proteomes" id="UP000030787"/>
    </source>
</evidence>
<protein>
    <recommendedName>
        <fullName evidence="4">Outer membrane protein assembly factor BamB</fullName>
    </recommendedName>
</protein>
<keyword evidence="1" id="KW-0812">Transmembrane</keyword>
<evidence type="ECO:0000313" key="2">
    <source>
        <dbReference type="EMBL" id="AIZ56253.1"/>
    </source>
</evidence>
<feature type="transmembrane region" description="Helical" evidence="1">
    <location>
        <begin position="371"/>
        <end position="392"/>
    </location>
</feature>
<dbReference type="GeneID" id="24818026"/>
<dbReference type="Proteomes" id="UP000030787">
    <property type="component" value="Chromosome"/>
</dbReference>
<keyword evidence="1" id="KW-0472">Membrane</keyword>
<proteinExistence type="predicted"/>
<dbReference type="InterPro" id="IPR011047">
    <property type="entry name" value="Quinoprotein_ADH-like_sf"/>
</dbReference>
<accession>A0A0A7LB72</accession>
<keyword evidence="3" id="KW-1185">Reference proteome</keyword>
<dbReference type="AlphaFoldDB" id="A0A0A7LB72"/>
<dbReference type="PANTHER" id="PTHR42754:SF1">
    <property type="entry name" value="LIPOPROTEIN"/>
    <property type="match status" value="1"/>
</dbReference>
<keyword evidence="1" id="KW-1133">Transmembrane helix</keyword>
<dbReference type="PANTHER" id="PTHR42754">
    <property type="entry name" value="ENDOGLUCANASE"/>
    <property type="match status" value="1"/>
</dbReference>
<dbReference type="STRING" id="1577791.Mpt1_c03570"/>
<dbReference type="SUPFAM" id="SSF50998">
    <property type="entry name" value="Quinoprotein alcohol dehydrogenase-like"/>
    <property type="match status" value="1"/>
</dbReference>
<evidence type="ECO:0008006" key="4">
    <source>
        <dbReference type="Google" id="ProtNLM"/>
    </source>
</evidence>
<name>A0A0A7LB72_9ARCH</name>
<dbReference type="KEGG" id="mear:Mpt1_c03570"/>
<reference evidence="2 3" key="1">
    <citation type="journal article" date="2014" name="Appl. Environ. Microbiol.">
        <title>Comparative Genome Analysis of 'Candidatus Methanoplasma termitum' Indicates a New Mode of Energy Metabolism in the Seventh Order of Methanogens.</title>
        <authorList>
            <person name="Lang K."/>
            <person name="Schuldes J."/>
            <person name="Klingl A."/>
            <person name="Poehlein A."/>
            <person name="Daniel R."/>
            <person name="Brune A."/>
        </authorList>
    </citation>
    <scope>NUCLEOTIDE SEQUENCE [LARGE SCALE GENOMIC DNA]</scope>
    <source>
        <strain evidence="3">Mpt1</strain>
    </source>
</reference>
<dbReference type="EMBL" id="CP010070">
    <property type="protein sequence ID" value="AIZ56253.1"/>
    <property type="molecule type" value="Genomic_DNA"/>
</dbReference>
<organism evidence="2 3">
    <name type="scientific">Candidatus Methanoplasma termitum</name>
    <dbReference type="NCBI Taxonomy" id="1577791"/>
    <lineage>
        <taxon>Archaea</taxon>
        <taxon>Methanobacteriati</taxon>
        <taxon>Thermoplasmatota</taxon>
        <taxon>Thermoplasmata</taxon>
        <taxon>Methanomassiliicoccales</taxon>
        <taxon>Methanomassiliicoccaceae</taxon>
        <taxon>Candidatus Methanoplasma</taxon>
    </lineage>
</organism>
<gene>
    <name evidence="2" type="ORF">Mpt1_c03570</name>
</gene>
<dbReference type="RefSeq" id="WP_148305797.1">
    <property type="nucleotide sequence ID" value="NZ_CP010070.1"/>
</dbReference>
<sequence>MQKKEVCVALGVFSLLALMMSVPFAELEENSEAANSPRSEVAHLNDYAVVGTNILELNRAGGAVWHKELCSLGHGWFCSAVVAEDGFVAVGSTYAKFDLKGDLVWQRTFDDPRAFYTDIIAVDDGFVAADIRSMIKFDDSGDIIWQNDFKPDKGNYLLSFAAVADGFVIVEATMIPIDGGRAPLEPGMTFIKFDRNGNVLWQKYVPSETEIRSMAPISNGFVAVNNKVMKKFDYDGNMMWQSRFDTQIPDDFNAVAAVPGGFIAVGEVSKYSFGEGIWGDIPAKGGGSDATIVKFSEDGDIIWSKIYGGRGSDEFEYVAVVSGGIVVGGISAPASADGTYPGFWGNTYDVLVKYDDNGNVDWVINNRVEKIMGTGIVLAMIVFSLVAAYLVYHYRIFPDRK</sequence>
<dbReference type="HOGENOM" id="CLU_686245_0_0_2"/>
<evidence type="ECO:0000256" key="1">
    <source>
        <dbReference type="SAM" id="Phobius"/>
    </source>
</evidence>